<dbReference type="EMBL" id="FNZI01000003">
    <property type="protein sequence ID" value="SEJ40128.1"/>
    <property type="molecule type" value="Genomic_DNA"/>
</dbReference>
<organism evidence="1 2">
    <name type="scientific">Demequina mangrovi</name>
    <dbReference type="NCBI Taxonomy" id="1043493"/>
    <lineage>
        <taxon>Bacteria</taxon>
        <taxon>Bacillati</taxon>
        <taxon>Actinomycetota</taxon>
        <taxon>Actinomycetes</taxon>
        <taxon>Micrococcales</taxon>
        <taxon>Demequinaceae</taxon>
        <taxon>Demequina</taxon>
    </lineage>
</organism>
<keyword evidence="2" id="KW-1185">Reference proteome</keyword>
<accession>A0A1H6YFR1</accession>
<dbReference type="AlphaFoldDB" id="A0A1H6YFR1"/>
<sequence>MSPESTRNRDYSLTWFVHFRKAGGTSLAQLAEINGERLPAHHRGANPVDTDGRFERVWELSPEGLSALVDTYEASGVTFVATEWGMPALDTLIADPRVRLVTLIRDPIARMTSNYTYDHFLGDTRARSIRGYCADRSHGHTQHNYYSRMLLRERWATDVAPAESARQALAVLDGFDVVQVLEAPNAMGAVADALGWASGDLHANSAAHQRSTVARRAFTQLRRKRPELLLRALAPVGVADADRAWLVDRNQADVQVYGSLLSSSEARVESEASRL</sequence>
<dbReference type="Gene3D" id="3.40.50.300">
    <property type="entry name" value="P-loop containing nucleotide triphosphate hydrolases"/>
    <property type="match status" value="1"/>
</dbReference>
<dbReference type="SUPFAM" id="SSF52540">
    <property type="entry name" value="P-loop containing nucleoside triphosphate hydrolases"/>
    <property type="match status" value="1"/>
</dbReference>
<dbReference type="InterPro" id="IPR027417">
    <property type="entry name" value="P-loop_NTPase"/>
</dbReference>
<name>A0A1H6YFR1_9MICO</name>
<evidence type="ECO:0000313" key="1">
    <source>
        <dbReference type="EMBL" id="SEJ40128.1"/>
    </source>
</evidence>
<dbReference type="OrthoDB" id="7992362at2"/>
<evidence type="ECO:0000313" key="2">
    <source>
        <dbReference type="Proteomes" id="UP000183315"/>
    </source>
</evidence>
<dbReference type="RefSeq" id="WP_143058942.1">
    <property type="nucleotide sequence ID" value="NZ_BBLU01000004.1"/>
</dbReference>
<dbReference type="Proteomes" id="UP000183315">
    <property type="component" value="Unassembled WGS sequence"/>
</dbReference>
<proteinExistence type="predicted"/>
<reference evidence="2" key="1">
    <citation type="submission" date="2016-10" db="EMBL/GenBank/DDBJ databases">
        <authorList>
            <person name="Varghese N."/>
        </authorList>
    </citation>
    <scope>NUCLEOTIDE SEQUENCE [LARGE SCALE GENOMIC DNA]</scope>
    <source>
        <strain evidence="2">DSM 24868</strain>
    </source>
</reference>
<gene>
    <name evidence="1" type="ORF">SAMN05421637_1722</name>
</gene>
<protein>
    <recommendedName>
        <fullName evidence="3">Sulfotransferase family protein</fullName>
    </recommendedName>
</protein>
<evidence type="ECO:0008006" key="3">
    <source>
        <dbReference type="Google" id="ProtNLM"/>
    </source>
</evidence>